<dbReference type="InterPro" id="IPR036641">
    <property type="entry name" value="HPT_dom_sf"/>
</dbReference>
<protein>
    <recommendedName>
        <fullName evidence="2">histidine kinase</fullName>
        <ecNumber evidence="2">2.7.13.3</ecNumber>
    </recommendedName>
</protein>
<feature type="domain" description="HPt" evidence="9">
    <location>
        <begin position="20"/>
        <end position="125"/>
    </location>
</feature>
<reference evidence="10 11" key="1">
    <citation type="submission" date="2017-04" db="EMBL/GenBank/DDBJ databases">
        <title>Whole genome sequence of Bdellovibrio bacteriovorus strain SSB218315.</title>
        <authorList>
            <person name="Oyedara O."/>
            <person name="Rodriguez-Perez M.A."/>
        </authorList>
    </citation>
    <scope>NUCLEOTIDE SEQUENCE [LARGE SCALE GENOMIC DNA]</scope>
    <source>
        <strain evidence="10 11">SSB218315</strain>
    </source>
</reference>
<dbReference type="InterPro" id="IPR008207">
    <property type="entry name" value="Sig_transdc_His_kin_Hpt_dom"/>
</dbReference>
<dbReference type="SMART" id="SM00260">
    <property type="entry name" value="CheW"/>
    <property type="match status" value="1"/>
</dbReference>
<dbReference type="InterPro" id="IPR003594">
    <property type="entry name" value="HATPase_dom"/>
</dbReference>
<name>A0A1Z3NBM1_BDEBC</name>
<dbReference type="PRINTS" id="PR00344">
    <property type="entry name" value="BCTRLSENSOR"/>
</dbReference>
<dbReference type="SMART" id="SM00073">
    <property type="entry name" value="HPT"/>
    <property type="match status" value="1"/>
</dbReference>
<evidence type="ECO:0000256" key="5">
    <source>
        <dbReference type="ARBA" id="ARBA00022777"/>
    </source>
</evidence>
<dbReference type="InterPro" id="IPR051315">
    <property type="entry name" value="Bact_Chemotaxis_CheA"/>
</dbReference>
<dbReference type="Gene3D" id="3.30.565.10">
    <property type="entry name" value="Histidine kinase-like ATPase, C-terminal domain"/>
    <property type="match status" value="1"/>
</dbReference>
<dbReference type="EMBL" id="CP020946">
    <property type="protein sequence ID" value="ASD64869.1"/>
    <property type="molecule type" value="Genomic_DNA"/>
</dbReference>
<feature type="domain" description="CheW-like" evidence="8">
    <location>
        <begin position="433"/>
        <end position="569"/>
    </location>
</feature>
<dbReference type="Pfam" id="PF01627">
    <property type="entry name" value="Hpt"/>
    <property type="match status" value="1"/>
</dbReference>
<dbReference type="Pfam" id="PF01584">
    <property type="entry name" value="CheW"/>
    <property type="match status" value="1"/>
</dbReference>
<dbReference type="FunFam" id="3.30.565.10:FF:000016">
    <property type="entry name" value="Chemotaxis protein CheA, putative"/>
    <property type="match status" value="1"/>
</dbReference>
<dbReference type="InterPro" id="IPR004358">
    <property type="entry name" value="Sig_transdc_His_kin-like_C"/>
</dbReference>
<sequence length="578" mass="64924">MSDENKPQDNQEVDLSAFIDFEQVEEVSRAFFEESKEILEDLDNLILKLENNPEDQDQVNVLFRKIHTIKGSVGAVPGGQLLGSLAHEFEALLTRIKRESRPVTKDCIDLFLKSSRILKVLAQSLRDKREVYPEELSEAIEVISAYGVFDFGDESAVRSPRPAVSRTTSASDEEGVWLSVKQLNEFLRLSGELLVLKNFFQMMNQTVNFRIQPEVFERRQNDFAQNLGKICDQFQGQVQTVRKEKAGDSLSGLPLLVRQASTELNKSVHLEFTGSELLIDKGLGKDLYECLVHLVRNSIDHGIEDQFERAVQGKPTIGLLCLDVHEKNGAVHVIFKDDGKGLDRERILQRAVKNALVTEDAAKALSDEQIYKFIFNAGFSTKEKVTTISGRGVGMDIVLSTVERYKGRIHIENHPGAGAAFHLEIPIPQHIMVESALLCAWNSYQLAVPLTSVAHITSCDELQITTVDHLRYCQFSGMTVPILNYHEILNLRTSVPEEAVRKSSAVFIRLKEAVFALLVDRIEAQTDLVVKSFGSMIGEQKGFKGISILADEKVTYIVDPEKMMALMMYEQQTHEEAA</sequence>
<dbReference type="SUPFAM" id="SSF50341">
    <property type="entry name" value="CheW-like"/>
    <property type="match status" value="1"/>
</dbReference>
<evidence type="ECO:0000259" key="9">
    <source>
        <dbReference type="PROSITE" id="PS50894"/>
    </source>
</evidence>
<dbReference type="PANTHER" id="PTHR43395:SF1">
    <property type="entry name" value="CHEMOTAXIS PROTEIN CHEA"/>
    <property type="match status" value="1"/>
</dbReference>
<dbReference type="InterPro" id="IPR005467">
    <property type="entry name" value="His_kinase_dom"/>
</dbReference>
<keyword evidence="3 6" id="KW-0597">Phosphoprotein</keyword>
<dbReference type="AlphaFoldDB" id="A0A1Z3NBM1"/>
<dbReference type="InterPro" id="IPR036890">
    <property type="entry name" value="HATPase_C_sf"/>
</dbReference>
<dbReference type="PROSITE" id="PS50894">
    <property type="entry name" value="HPT"/>
    <property type="match status" value="1"/>
</dbReference>
<accession>A0A1Z3NBM1</accession>
<evidence type="ECO:0000256" key="6">
    <source>
        <dbReference type="PROSITE-ProRule" id="PRU00110"/>
    </source>
</evidence>
<dbReference type="Gene3D" id="2.30.30.40">
    <property type="entry name" value="SH3 Domains"/>
    <property type="match status" value="1"/>
</dbReference>
<evidence type="ECO:0000256" key="3">
    <source>
        <dbReference type="ARBA" id="ARBA00022553"/>
    </source>
</evidence>
<keyword evidence="4" id="KW-0808">Transferase</keyword>
<evidence type="ECO:0000313" key="11">
    <source>
        <dbReference type="Proteomes" id="UP000197003"/>
    </source>
</evidence>
<gene>
    <name evidence="10" type="ORF">B9G79_15510</name>
</gene>
<dbReference type="EC" id="2.7.13.3" evidence="2"/>
<dbReference type="CDD" id="cd00088">
    <property type="entry name" value="HPT"/>
    <property type="match status" value="1"/>
</dbReference>
<dbReference type="SUPFAM" id="SSF47226">
    <property type="entry name" value="Histidine-containing phosphotransfer domain, HPT domain"/>
    <property type="match status" value="1"/>
</dbReference>
<dbReference type="PANTHER" id="PTHR43395">
    <property type="entry name" value="SENSOR HISTIDINE KINASE CHEA"/>
    <property type="match status" value="1"/>
</dbReference>
<organism evidence="10 11">
    <name type="scientific">Bdellovibrio bacteriovorus</name>
    <dbReference type="NCBI Taxonomy" id="959"/>
    <lineage>
        <taxon>Bacteria</taxon>
        <taxon>Pseudomonadati</taxon>
        <taxon>Bdellovibrionota</taxon>
        <taxon>Bdellovibrionia</taxon>
        <taxon>Bdellovibrionales</taxon>
        <taxon>Pseudobdellovibrionaceae</taxon>
        <taxon>Bdellovibrio</taxon>
    </lineage>
</organism>
<evidence type="ECO:0000256" key="4">
    <source>
        <dbReference type="ARBA" id="ARBA00022679"/>
    </source>
</evidence>
<keyword evidence="5 10" id="KW-0418">Kinase</keyword>
<feature type="modified residue" description="Phosphohistidine" evidence="6">
    <location>
        <position position="67"/>
    </location>
</feature>
<proteinExistence type="predicted"/>
<evidence type="ECO:0000313" key="10">
    <source>
        <dbReference type="EMBL" id="ASD64869.1"/>
    </source>
</evidence>
<dbReference type="OrthoDB" id="5287594at2"/>
<feature type="domain" description="Histidine kinase" evidence="7">
    <location>
        <begin position="287"/>
        <end position="429"/>
    </location>
</feature>
<evidence type="ECO:0000259" key="8">
    <source>
        <dbReference type="PROSITE" id="PS50851"/>
    </source>
</evidence>
<dbReference type="RefSeq" id="WP_088566298.1">
    <property type="nucleotide sequence ID" value="NZ_CP020946.1"/>
</dbReference>
<dbReference type="PROSITE" id="PS50851">
    <property type="entry name" value="CHEW"/>
    <property type="match status" value="1"/>
</dbReference>
<dbReference type="Gene3D" id="1.20.120.160">
    <property type="entry name" value="HPT domain"/>
    <property type="match status" value="1"/>
</dbReference>
<dbReference type="SMART" id="SM00387">
    <property type="entry name" value="HATPase_c"/>
    <property type="match status" value="1"/>
</dbReference>
<dbReference type="SUPFAM" id="SSF55874">
    <property type="entry name" value="ATPase domain of HSP90 chaperone/DNA topoisomerase II/histidine kinase"/>
    <property type="match status" value="1"/>
</dbReference>
<dbReference type="InterPro" id="IPR002545">
    <property type="entry name" value="CheW-lke_dom"/>
</dbReference>
<evidence type="ECO:0000259" key="7">
    <source>
        <dbReference type="PROSITE" id="PS50109"/>
    </source>
</evidence>
<dbReference type="GO" id="GO:0000155">
    <property type="term" value="F:phosphorelay sensor kinase activity"/>
    <property type="evidence" value="ECO:0007669"/>
    <property type="project" value="UniProtKB-ARBA"/>
</dbReference>
<dbReference type="GO" id="GO:0006935">
    <property type="term" value="P:chemotaxis"/>
    <property type="evidence" value="ECO:0007669"/>
    <property type="project" value="InterPro"/>
</dbReference>
<evidence type="ECO:0000256" key="2">
    <source>
        <dbReference type="ARBA" id="ARBA00012438"/>
    </source>
</evidence>
<dbReference type="PROSITE" id="PS50109">
    <property type="entry name" value="HIS_KIN"/>
    <property type="match status" value="1"/>
</dbReference>
<dbReference type="Pfam" id="PF02518">
    <property type="entry name" value="HATPase_c"/>
    <property type="match status" value="1"/>
</dbReference>
<evidence type="ECO:0000256" key="1">
    <source>
        <dbReference type="ARBA" id="ARBA00000085"/>
    </source>
</evidence>
<dbReference type="InterPro" id="IPR036061">
    <property type="entry name" value="CheW-like_dom_sf"/>
</dbReference>
<dbReference type="Proteomes" id="UP000197003">
    <property type="component" value="Chromosome"/>
</dbReference>
<comment type="catalytic activity">
    <reaction evidence="1">
        <text>ATP + protein L-histidine = ADP + protein N-phospho-L-histidine.</text>
        <dbReference type="EC" id="2.7.13.3"/>
    </reaction>
</comment>